<evidence type="ECO:0000313" key="2">
    <source>
        <dbReference type="Proteomes" id="UP000265715"/>
    </source>
</evidence>
<reference evidence="1 2" key="1">
    <citation type="submission" date="2018-08" db="EMBL/GenBank/DDBJ databases">
        <title>Meiothermus terrae DSM 26712 genome sequencing project.</title>
        <authorList>
            <person name="Da Costa M.S."/>
            <person name="Albuquerque L."/>
            <person name="Raposo P."/>
            <person name="Froufe H.J.C."/>
            <person name="Barroso C.S."/>
            <person name="Egas C."/>
        </authorList>
    </citation>
    <scope>NUCLEOTIDE SEQUENCE [LARGE SCALE GENOMIC DNA]</scope>
    <source>
        <strain evidence="1 2">DSM 26712</strain>
    </source>
</reference>
<dbReference type="EMBL" id="QXDL01000008">
    <property type="protein sequence ID" value="RIH90496.1"/>
    <property type="molecule type" value="Genomic_DNA"/>
</dbReference>
<accession>A0A399F4A3</accession>
<dbReference type="Proteomes" id="UP000265715">
    <property type="component" value="Unassembled WGS sequence"/>
</dbReference>
<protein>
    <submittedName>
        <fullName evidence="1">Uncharacterized protein</fullName>
    </submittedName>
</protein>
<comment type="caution">
    <text evidence="1">The sequence shown here is derived from an EMBL/GenBank/DDBJ whole genome shotgun (WGS) entry which is preliminary data.</text>
</comment>
<keyword evidence="2" id="KW-1185">Reference proteome</keyword>
<gene>
    <name evidence="1" type="ORF">Mterra_00382</name>
</gene>
<sequence length="371" mass="40715">MLREFLTKLNTAWDSGHYLSALVQAETAFRGPPPGHDGAFFAQVLAWARSYVGDTQGAREAFGSAFPAGTATEIPAGARQEEAVGAIVRAAKERRVVILNEAHHVPMHRAFALRLALALREEGFTHFAAETFLPGVAELARKGYPSLGMGHYSKEPVFGDLIRNAMRVGYRLVPYEPEGDVQSIEAREQAQADNLQRILQRDPTARVLVYAGFHHVFESPDPLGNVWMAQRLKDLAGIDPLTIDQTTEAAFPVTTSAVLRSANGVFVTLGQYAGRVDIQVLHPREVLVGGRPSWLREWLGRKPVEVPSALLPVAQRVLVQAFVAGEGSDAVPFDQIVAEPGRKLMLTPGRYELVSQDDMGRILARRSLEVR</sequence>
<proteinExistence type="predicted"/>
<dbReference type="SUPFAM" id="SSF159501">
    <property type="entry name" value="EreA/ChaN-like"/>
    <property type="match status" value="1"/>
</dbReference>
<dbReference type="AlphaFoldDB" id="A0A399F4A3"/>
<name>A0A399F4A3_9DEIN</name>
<evidence type="ECO:0000313" key="1">
    <source>
        <dbReference type="EMBL" id="RIH90496.1"/>
    </source>
</evidence>
<organism evidence="1 2">
    <name type="scientific">Calidithermus terrae</name>
    <dbReference type="NCBI Taxonomy" id="1408545"/>
    <lineage>
        <taxon>Bacteria</taxon>
        <taxon>Thermotogati</taxon>
        <taxon>Deinococcota</taxon>
        <taxon>Deinococci</taxon>
        <taxon>Thermales</taxon>
        <taxon>Thermaceae</taxon>
        <taxon>Calidithermus</taxon>
    </lineage>
</organism>